<gene>
    <name evidence="2" type="ORF">M231_00899</name>
</gene>
<dbReference type="VEuPathDB" id="FungiDB:TREMEDRAFT_59938"/>
<keyword evidence="3" id="KW-1185">Reference proteome</keyword>
<dbReference type="InParanoid" id="A0A4Q1BV23"/>
<evidence type="ECO:0000313" key="2">
    <source>
        <dbReference type="EMBL" id="RXK41900.1"/>
    </source>
</evidence>
<sequence length="259" mass="29178">MSEINEPLTFSSAPTDFTASRSNRMKPSRMTIGEEAVRANYEGICLVVRTISGLFDDIIRTMESDFDPEYHLSDWSLTHSPLLDLGYEGSQTSGTLPSGMFPAEPQLSPVFLAHQDSLLTSSNKHNQYKLDGASKPSVASTEHVTNTAKTDIHAELRKLIQISRSLYKLAERWVNHNPIHPQSGIVNSYWENADRWTWLIEGLEHGSPPEPARGTKLLLEAIYEILDHNVHITYQTYFQALLAMRIQIVSDSVLRPQSK</sequence>
<protein>
    <submittedName>
        <fullName evidence="2">Uncharacterized protein</fullName>
    </submittedName>
</protein>
<name>A0A4Q1BV23_TREME</name>
<organism evidence="2 3">
    <name type="scientific">Tremella mesenterica</name>
    <name type="common">Jelly fungus</name>
    <dbReference type="NCBI Taxonomy" id="5217"/>
    <lineage>
        <taxon>Eukaryota</taxon>
        <taxon>Fungi</taxon>
        <taxon>Dikarya</taxon>
        <taxon>Basidiomycota</taxon>
        <taxon>Agaricomycotina</taxon>
        <taxon>Tremellomycetes</taxon>
        <taxon>Tremellales</taxon>
        <taxon>Tremellaceae</taxon>
        <taxon>Tremella</taxon>
    </lineage>
</organism>
<reference evidence="2 3" key="1">
    <citation type="submission" date="2016-06" db="EMBL/GenBank/DDBJ databases">
        <title>Evolution of pathogenesis and genome organization in the Tremellales.</title>
        <authorList>
            <person name="Cuomo C."/>
            <person name="Litvintseva A."/>
            <person name="Heitman J."/>
            <person name="Chen Y."/>
            <person name="Sun S."/>
            <person name="Springer D."/>
            <person name="Dromer F."/>
            <person name="Young S."/>
            <person name="Zeng Q."/>
            <person name="Chapman S."/>
            <person name="Gujja S."/>
            <person name="Saif S."/>
            <person name="Birren B."/>
        </authorList>
    </citation>
    <scope>NUCLEOTIDE SEQUENCE [LARGE SCALE GENOMIC DNA]</scope>
    <source>
        <strain evidence="2 3">ATCC 28783</strain>
    </source>
</reference>
<accession>A0A4Q1BV23</accession>
<feature type="region of interest" description="Disordered" evidence="1">
    <location>
        <begin position="1"/>
        <end position="25"/>
    </location>
</feature>
<dbReference type="Proteomes" id="UP000289152">
    <property type="component" value="Unassembled WGS sequence"/>
</dbReference>
<dbReference type="EMBL" id="SDIL01000005">
    <property type="protein sequence ID" value="RXK41900.1"/>
    <property type="molecule type" value="Genomic_DNA"/>
</dbReference>
<dbReference type="AlphaFoldDB" id="A0A4Q1BV23"/>
<evidence type="ECO:0000256" key="1">
    <source>
        <dbReference type="SAM" id="MobiDB-lite"/>
    </source>
</evidence>
<feature type="compositionally biased region" description="Polar residues" evidence="1">
    <location>
        <begin position="8"/>
        <end position="22"/>
    </location>
</feature>
<evidence type="ECO:0000313" key="3">
    <source>
        <dbReference type="Proteomes" id="UP000289152"/>
    </source>
</evidence>
<proteinExistence type="predicted"/>
<comment type="caution">
    <text evidence="2">The sequence shown here is derived from an EMBL/GenBank/DDBJ whole genome shotgun (WGS) entry which is preliminary data.</text>
</comment>